<accession>A2F7L9</accession>
<dbReference type="VEuPathDB" id="TrichDB:TVAGG3_0909450"/>
<evidence type="ECO:0000256" key="2">
    <source>
        <dbReference type="SAM" id="MobiDB-lite"/>
    </source>
</evidence>
<keyword evidence="4" id="KW-1185">Reference proteome</keyword>
<keyword evidence="1" id="KW-0175">Coiled coil</keyword>
<proteinExistence type="predicted"/>
<dbReference type="KEGG" id="tva:4756894"/>
<name>A2F7L9_TRIV3</name>
<feature type="region of interest" description="Disordered" evidence="2">
    <location>
        <begin position="420"/>
        <end position="449"/>
    </location>
</feature>
<feature type="coiled-coil region" evidence="1">
    <location>
        <begin position="789"/>
        <end position="827"/>
    </location>
</feature>
<evidence type="ECO:0000313" key="3">
    <source>
        <dbReference type="EMBL" id="EAX99088.1"/>
    </source>
</evidence>
<sequence>MKKSTKSPKKSPKVDEGFIATPPTDEQIKKLKQLSDSIVSFLKQENSKPTNNLIDISKAYIKNLKKVFRDLWCEYREGQKQNDGNLITSSSTKMSQQAEITLSQIQEFYRSSSDYYNTIFSRNLDLPLEQTLFPLITELLRKIVEVYFDCLDELIKNAKTTQNVTLIPGFKTHELNSFEQISLSILELQGKYYQNGKATLNDYEEFQKANAEEEEEINESKSKSETAKTEKMISQERFENQKQAVEELRQFYKDIQQYILTRIVKLSKSREPPKGEEPLNAVPQLMNIATNFFKQIRILYPERGEEEDIPEEGENFISEEYQLFAENFNTLINGLWHSSHDLDVIEEFECFSKLLIDFVQEDMEQFDKHYFSLTQLGELFLEAYDMQDKTSCDDLYELILVQLQKREEEIEDAVKEEVEHLSNGITEDESSTQTDSESTISKKRRKSSKRMIDPAIERYITVAKRKNSKVSKLSSEFFDVYFKIQMKLGSKVPEDDDSELDEEEAINEYSDIYNHVAEILYTHTAFVDGQLQGLKSQKPLKNGDIVKRAKSVKGDSVSVSARSRVTVQTDASTTILQNQIYNAQTRVLHYALLTTYDLLIQANRNQLFLLIMKLSMRNKEDVNEVMKLANNLKDYTFDYIKSLNQAKQEANEECDIEYMEELEQRSLSLTESPQELYDSFTKSFQDAAERIITKYTIYMARQDEKQIIAEEELDQQTLKMWEEKRKYHIEQLTLLEKKYLIKEENEKQRSVPEAEKLLEEAKKYAAAKDFKRAKETKEKALDLEDEIIEKRISANSEELKKEREILLEKQSQELDQIQVNNEKQKSQKMKKYIERKQMLKNSLVPQLKVQANQIIEIACSCMALITGSSDKLAKGKKQAKDNDLKNDLSKAFNKVIDTLLEKYEINTVEQ</sequence>
<dbReference type="InParanoid" id="A2F7L9"/>
<dbReference type="VEuPathDB" id="TrichDB:TVAG_457790"/>
<dbReference type="EMBL" id="DS113650">
    <property type="protein sequence ID" value="EAX99088.1"/>
    <property type="molecule type" value="Genomic_DNA"/>
</dbReference>
<feature type="compositionally biased region" description="Basic residues" evidence="2">
    <location>
        <begin position="1"/>
        <end position="11"/>
    </location>
</feature>
<protein>
    <submittedName>
        <fullName evidence="3">Uncharacterized protein</fullName>
    </submittedName>
</protein>
<reference evidence="3" key="2">
    <citation type="journal article" date="2007" name="Science">
        <title>Draft genome sequence of the sexually transmitted pathogen Trichomonas vaginalis.</title>
        <authorList>
            <person name="Carlton J.M."/>
            <person name="Hirt R.P."/>
            <person name="Silva J.C."/>
            <person name="Delcher A.L."/>
            <person name="Schatz M."/>
            <person name="Zhao Q."/>
            <person name="Wortman J.R."/>
            <person name="Bidwell S.L."/>
            <person name="Alsmark U.C.M."/>
            <person name="Besteiro S."/>
            <person name="Sicheritz-Ponten T."/>
            <person name="Noel C.J."/>
            <person name="Dacks J.B."/>
            <person name="Foster P.G."/>
            <person name="Simillion C."/>
            <person name="Van de Peer Y."/>
            <person name="Miranda-Saavedra D."/>
            <person name="Barton G.J."/>
            <person name="Westrop G.D."/>
            <person name="Mueller S."/>
            <person name="Dessi D."/>
            <person name="Fiori P.L."/>
            <person name="Ren Q."/>
            <person name="Paulsen I."/>
            <person name="Zhang H."/>
            <person name="Bastida-Corcuera F.D."/>
            <person name="Simoes-Barbosa A."/>
            <person name="Brown M.T."/>
            <person name="Hayes R.D."/>
            <person name="Mukherjee M."/>
            <person name="Okumura C.Y."/>
            <person name="Schneider R."/>
            <person name="Smith A.J."/>
            <person name="Vanacova S."/>
            <person name="Villalvazo M."/>
            <person name="Haas B.J."/>
            <person name="Pertea M."/>
            <person name="Feldblyum T.V."/>
            <person name="Utterback T.R."/>
            <person name="Shu C.L."/>
            <person name="Osoegawa K."/>
            <person name="de Jong P.J."/>
            <person name="Hrdy I."/>
            <person name="Horvathova L."/>
            <person name="Zubacova Z."/>
            <person name="Dolezal P."/>
            <person name="Malik S.B."/>
            <person name="Logsdon J.M. Jr."/>
            <person name="Henze K."/>
            <person name="Gupta A."/>
            <person name="Wang C.C."/>
            <person name="Dunne R.L."/>
            <person name="Upcroft J.A."/>
            <person name="Upcroft P."/>
            <person name="White O."/>
            <person name="Salzberg S.L."/>
            <person name="Tang P."/>
            <person name="Chiu C.-H."/>
            <person name="Lee Y.-S."/>
            <person name="Embley T.M."/>
            <person name="Coombs G.H."/>
            <person name="Mottram J.C."/>
            <person name="Tachezy J."/>
            <person name="Fraser-Liggett C.M."/>
            <person name="Johnson P.J."/>
        </authorList>
    </citation>
    <scope>NUCLEOTIDE SEQUENCE [LARGE SCALE GENOMIC DNA]</scope>
    <source>
        <strain evidence="3">G3</strain>
    </source>
</reference>
<evidence type="ECO:0000256" key="1">
    <source>
        <dbReference type="SAM" id="Coils"/>
    </source>
</evidence>
<reference evidence="3" key="1">
    <citation type="submission" date="2006-10" db="EMBL/GenBank/DDBJ databases">
        <authorList>
            <person name="Amadeo P."/>
            <person name="Zhao Q."/>
            <person name="Wortman J."/>
            <person name="Fraser-Liggett C."/>
            <person name="Carlton J."/>
        </authorList>
    </citation>
    <scope>NUCLEOTIDE SEQUENCE</scope>
    <source>
        <strain evidence="3">G3</strain>
    </source>
</reference>
<feature type="region of interest" description="Disordered" evidence="2">
    <location>
        <begin position="1"/>
        <end position="22"/>
    </location>
</feature>
<organism evidence="3 4">
    <name type="scientific">Trichomonas vaginalis (strain ATCC PRA-98 / G3)</name>
    <dbReference type="NCBI Taxonomy" id="412133"/>
    <lineage>
        <taxon>Eukaryota</taxon>
        <taxon>Metamonada</taxon>
        <taxon>Parabasalia</taxon>
        <taxon>Trichomonadida</taxon>
        <taxon>Trichomonadidae</taxon>
        <taxon>Trichomonas</taxon>
    </lineage>
</organism>
<evidence type="ECO:0000313" key="4">
    <source>
        <dbReference type="Proteomes" id="UP000001542"/>
    </source>
</evidence>
<dbReference type="AlphaFoldDB" id="A2F7L9"/>
<dbReference type="Proteomes" id="UP000001542">
    <property type="component" value="Unassembled WGS sequence"/>
</dbReference>
<gene>
    <name evidence="3" type="ORF">TVAG_457790</name>
</gene>
<dbReference type="RefSeq" id="XP_001312018.1">
    <property type="nucleotide sequence ID" value="XM_001312017.1"/>
</dbReference>
<feature type="coiled-coil region" evidence="1">
    <location>
        <begin position="203"/>
        <end position="230"/>
    </location>
</feature>